<evidence type="ECO:0000256" key="1">
    <source>
        <dbReference type="SAM" id="MobiDB-lite"/>
    </source>
</evidence>
<accession>A0A1X6NV91</accession>
<keyword evidence="3" id="KW-1185">Reference proteome</keyword>
<protein>
    <submittedName>
        <fullName evidence="2">Uncharacterized protein</fullName>
    </submittedName>
</protein>
<sequence>MSPPLYTALPHFPPNGSPNTPLSHHRRPGRAAQPTPPRHPQLVAVSTHSARWPARHARSWHAREQKRTARQRPHAWRRPPPPHTRRTRGGTRPPRASRGGPGARGRLRADLQRPTRRGAPPPRRRRRQGRTAPPPATCARRA</sequence>
<reference evidence="2 3" key="1">
    <citation type="submission" date="2017-03" db="EMBL/GenBank/DDBJ databases">
        <title>WGS assembly of Porphyra umbilicalis.</title>
        <authorList>
            <person name="Brawley S.H."/>
            <person name="Blouin N.A."/>
            <person name="Ficko-Blean E."/>
            <person name="Wheeler G.L."/>
            <person name="Lohr M."/>
            <person name="Goodson H.V."/>
            <person name="Jenkins J.W."/>
            <person name="Blaby-Haas C.E."/>
            <person name="Helliwell K.E."/>
            <person name="Chan C."/>
            <person name="Marriage T."/>
            <person name="Bhattacharya D."/>
            <person name="Klein A.S."/>
            <person name="Badis Y."/>
            <person name="Brodie J."/>
            <person name="Cao Y."/>
            <person name="Collen J."/>
            <person name="Dittami S.M."/>
            <person name="Gachon C.M."/>
            <person name="Green B.R."/>
            <person name="Karpowicz S."/>
            <person name="Kim J.W."/>
            <person name="Kudahl U."/>
            <person name="Lin S."/>
            <person name="Michel G."/>
            <person name="Mittag M."/>
            <person name="Olson B.J."/>
            <person name="Pangilinan J."/>
            <person name="Peng Y."/>
            <person name="Qiu H."/>
            <person name="Shu S."/>
            <person name="Singer J.T."/>
            <person name="Smith A.G."/>
            <person name="Sprecher B.N."/>
            <person name="Wagner V."/>
            <person name="Wang W."/>
            <person name="Wang Z.-Y."/>
            <person name="Yan J."/>
            <person name="Yarish C."/>
            <person name="Zoeuner-Riek S."/>
            <person name="Zhuang Y."/>
            <person name="Zou Y."/>
            <person name="Lindquist E.A."/>
            <person name="Grimwood J."/>
            <person name="Barry K."/>
            <person name="Rokhsar D.S."/>
            <person name="Schmutz J."/>
            <person name="Stiller J.W."/>
            <person name="Grossman A.R."/>
            <person name="Prochnik S.E."/>
        </authorList>
    </citation>
    <scope>NUCLEOTIDE SEQUENCE [LARGE SCALE GENOMIC DNA]</scope>
    <source>
        <strain evidence="2">4086291</strain>
    </source>
</reference>
<gene>
    <name evidence="2" type="ORF">BU14_0427s0018</name>
</gene>
<dbReference type="AlphaFoldDB" id="A0A1X6NV91"/>
<dbReference type="EMBL" id="KV919055">
    <property type="protein sequence ID" value="OSX72528.1"/>
    <property type="molecule type" value="Genomic_DNA"/>
</dbReference>
<feature type="region of interest" description="Disordered" evidence="1">
    <location>
        <begin position="1"/>
        <end position="142"/>
    </location>
</feature>
<organism evidence="2 3">
    <name type="scientific">Porphyra umbilicalis</name>
    <name type="common">Purple laver</name>
    <name type="synonym">Red alga</name>
    <dbReference type="NCBI Taxonomy" id="2786"/>
    <lineage>
        <taxon>Eukaryota</taxon>
        <taxon>Rhodophyta</taxon>
        <taxon>Bangiophyceae</taxon>
        <taxon>Bangiales</taxon>
        <taxon>Bangiaceae</taxon>
        <taxon>Porphyra</taxon>
    </lineage>
</organism>
<evidence type="ECO:0000313" key="2">
    <source>
        <dbReference type="EMBL" id="OSX72528.1"/>
    </source>
</evidence>
<evidence type="ECO:0000313" key="3">
    <source>
        <dbReference type="Proteomes" id="UP000218209"/>
    </source>
</evidence>
<proteinExistence type="predicted"/>
<dbReference type="Proteomes" id="UP000218209">
    <property type="component" value="Unassembled WGS sequence"/>
</dbReference>
<feature type="compositionally biased region" description="Basic residues" evidence="1">
    <location>
        <begin position="68"/>
        <end position="77"/>
    </location>
</feature>
<name>A0A1X6NV91_PORUM</name>